<evidence type="ECO:0000313" key="3">
    <source>
        <dbReference type="EMBL" id="EXM40094.1"/>
    </source>
</evidence>
<dbReference type="EMBL" id="JEOB01000002">
    <property type="protein sequence ID" value="EXM40094.1"/>
    <property type="molecule type" value="Genomic_DNA"/>
</dbReference>
<evidence type="ECO:0008006" key="5">
    <source>
        <dbReference type="Google" id="ProtNLM"/>
    </source>
</evidence>
<dbReference type="InterPro" id="IPR011047">
    <property type="entry name" value="Quinoprotein_ADH-like_sf"/>
</dbReference>
<accession>A0A011UHF5</accession>
<evidence type="ECO:0000313" key="4">
    <source>
        <dbReference type="Proteomes" id="UP000021369"/>
    </source>
</evidence>
<feature type="compositionally biased region" description="Basic and acidic residues" evidence="1">
    <location>
        <begin position="26"/>
        <end position="37"/>
    </location>
</feature>
<comment type="caution">
    <text evidence="3">The sequence shown here is derived from an EMBL/GenBank/DDBJ whole genome shotgun (WGS) entry which is preliminary data.</text>
</comment>
<dbReference type="Proteomes" id="UP000021369">
    <property type="component" value="Unassembled WGS sequence"/>
</dbReference>
<dbReference type="AlphaFoldDB" id="A0A011UHF5"/>
<protein>
    <recommendedName>
        <fullName evidence="5">DUF5050 domain-containing protein</fullName>
    </recommendedName>
</protein>
<evidence type="ECO:0000256" key="2">
    <source>
        <dbReference type="SAM" id="SignalP"/>
    </source>
</evidence>
<keyword evidence="4" id="KW-1185">Reference proteome</keyword>
<dbReference type="PATRIC" id="fig|1341156.4.peg.1509"/>
<dbReference type="PROSITE" id="PS51257">
    <property type="entry name" value="PROKAR_LIPOPROTEIN"/>
    <property type="match status" value="1"/>
</dbReference>
<dbReference type="OrthoDB" id="1691196at2"/>
<feature type="region of interest" description="Disordered" evidence="1">
    <location>
        <begin position="26"/>
        <end position="50"/>
    </location>
</feature>
<feature type="chain" id="PRO_5038704857" description="DUF5050 domain-containing protein" evidence="2">
    <location>
        <begin position="23"/>
        <end position="452"/>
    </location>
</feature>
<organism evidence="3 4">
    <name type="scientific">Ruminococcus albus SY3</name>
    <dbReference type="NCBI Taxonomy" id="1341156"/>
    <lineage>
        <taxon>Bacteria</taxon>
        <taxon>Bacillati</taxon>
        <taxon>Bacillota</taxon>
        <taxon>Clostridia</taxon>
        <taxon>Eubacteriales</taxon>
        <taxon>Oscillospiraceae</taxon>
        <taxon>Ruminococcus</taxon>
    </lineage>
</organism>
<sequence>MKAKIAKITALLMAASMCISLAGCGDKTEDKTEKDQVNEALSELDEQEKEELNEIKDEINAEITDAENTSSEAEAPAEDLGLKDPKYYTYYEDLAKAYAESDINNYAGDYFYTASVSSPVYANDKVYIDSTKNGTKLFCYDIASGSLETLLDFEKAEGKYDYDSWFVKDDDLYLMYSETVYGDEHIEKVGKDGKVTDYDITEGLDVGKIEYVFDNGKILVDVNSERNFEVYDPADGTITQLDPIAIPSDHAGVTEDAEDPLFLFAKGNSFYFGNKKSSLMGGPYIDKETIYEYNTDTNEVTVFYSDEILNKEDPKIKIFGDYLMIDCKESLDRKLTVVKISDGTKIVDDVRVFSPYLGGDGSYYRPFDNTKWFKLKYPDSTYTGTIEEDDTLIEAAEEFAEEPAEVTEATIVQITDKYYVIYDDAGYFLRTYEKGSADEQLIITTKQVNGEE</sequence>
<dbReference type="SUPFAM" id="SSF50998">
    <property type="entry name" value="Quinoprotein alcohol dehydrogenase-like"/>
    <property type="match status" value="1"/>
</dbReference>
<keyword evidence="2" id="KW-0732">Signal</keyword>
<reference evidence="3 4" key="1">
    <citation type="submission" date="2013-06" db="EMBL/GenBank/DDBJ databases">
        <title>Rumen cellulosomics: divergent fiber-degrading strategies revealed by comparative genome-wide analysis of six Ruminococcal strains.</title>
        <authorList>
            <person name="Dassa B."/>
            <person name="Borovok I."/>
            <person name="Lamed R."/>
            <person name="Flint H."/>
            <person name="Yeoman C.J."/>
            <person name="White B."/>
            <person name="Bayer E.A."/>
        </authorList>
    </citation>
    <scope>NUCLEOTIDE SEQUENCE [LARGE SCALE GENOMIC DNA]</scope>
    <source>
        <strain evidence="3 4">SY3</strain>
    </source>
</reference>
<dbReference type="InterPro" id="IPR015943">
    <property type="entry name" value="WD40/YVTN_repeat-like_dom_sf"/>
</dbReference>
<gene>
    <name evidence="3" type="ORF">RASY3_05455</name>
</gene>
<dbReference type="RefSeq" id="WP_037285882.1">
    <property type="nucleotide sequence ID" value="NZ_JEOB01000002.1"/>
</dbReference>
<evidence type="ECO:0000256" key="1">
    <source>
        <dbReference type="SAM" id="MobiDB-lite"/>
    </source>
</evidence>
<feature type="signal peptide" evidence="2">
    <location>
        <begin position="1"/>
        <end position="22"/>
    </location>
</feature>
<proteinExistence type="predicted"/>
<name>A0A011UHF5_RUMAL</name>
<dbReference type="Gene3D" id="2.130.10.10">
    <property type="entry name" value="YVTN repeat-like/Quinoprotein amine dehydrogenase"/>
    <property type="match status" value="1"/>
</dbReference>